<dbReference type="SUPFAM" id="SSF53756">
    <property type="entry name" value="UDP-Glycosyltransferase/glycogen phosphorylase"/>
    <property type="match status" value="1"/>
</dbReference>
<dbReference type="PANTHER" id="PTHR44809:SF1">
    <property type="entry name" value="PROTEIN O-MANNOSYL-TRANSFERASE TMTC1"/>
    <property type="match status" value="1"/>
</dbReference>
<sequence length="359" mass="39262">MPPSTPADMSAAQGQALSVGKVFEYAVAAEAAGRQDEAERLYRLILAAAPLPEAARNLGLLLDRQGRWDEAETIYRNALAADPGDHVATLQLALLLLRAGRYAEAWPLYEARARRPGANPRPHFSYPEWRGEPVRSLLIWHEQGLGDQIQFARYASVLRERGVAVTLMCPPALERLFAHLGVRVVATRGSVQLPRHDAWVMSGSLPWRMGTTLESIPPAPYLPSGEGGAGIGVMPRGNPLFAQDIERSPPPEVGAELLALPGACNLAPEATGAADFEDTRCLVAGLARVITSDTSVAHLAGAMGKPTWVLLPHRADWRWLRDRTDSPWYASVRLFRQPRPGDWAGVMAEVRRALEEDCR</sequence>
<dbReference type="PROSITE" id="PS50005">
    <property type="entry name" value="TPR"/>
    <property type="match status" value="1"/>
</dbReference>
<evidence type="ECO:0000313" key="2">
    <source>
        <dbReference type="EMBL" id="ACG77349.1"/>
    </source>
</evidence>
<dbReference type="AlphaFoldDB" id="B4RGY3"/>
<dbReference type="InterPro" id="IPR019734">
    <property type="entry name" value="TPR_rpt"/>
</dbReference>
<proteinExistence type="predicted"/>
<dbReference type="STRING" id="450851.PHZ_c0935"/>
<dbReference type="OrthoDB" id="6193797at2"/>
<dbReference type="Proteomes" id="UP000001868">
    <property type="component" value="Chromosome"/>
</dbReference>
<gene>
    <name evidence="2" type="ordered locus">PHZ_c0935</name>
</gene>
<dbReference type="Pfam" id="PF13432">
    <property type="entry name" value="TPR_16"/>
    <property type="match status" value="1"/>
</dbReference>
<accession>B4RGY3</accession>
<dbReference type="SUPFAM" id="SSF48452">
    <property type="entry name" value="TPR-like"/>
    <property type="match status" value="1"/>
</dbReference>
<dbReference type="eggNOG" id="COG0859">
    <property type="taxonomic scope" value="Bacteria"/>
</dbReference>
<dbReference type="KEGG" id="pzu:PHZ_c0935"/>
<evidence type="ECO:0000313" key="3">
    <source>
        <dbReference type="Proteomes" id="UP000001868"/>
    </source>
</evidence>
<dbReference type="eggNOG" id="COG0457">
    <property type="taxonomic scope" value="Bacteria"/>
</dbReference>
<dbReference type="EMBL" id="CP000747">
    <property type="protein sequence ID" value="ACG77349.1"/>
    <property type="molecule type" value="Genomic_DNA"/>
</dbReference>
<dbReference type="HOGENOM" id="CLU_010140_0_3_5"/>
<dbReference type="InterPro" id="IPR052943">
    <property type="entry name" value="TMTC_O-mannosyl-trnsfr"/>
</dbReference>
<reference evidence="2 3" key="1">
    <citation type="journal article" date="2008" name="BMC Genomics">
        <title>Complete genome of Phenylobacterium zucineum - a novel facultative intracellular bacterium isolated from human erythroleukemia cell line K562.</title>
        <authorList>
            <person name="Luo Y."/>
            <person name="Xu X."/>
            <person name="Ding Z."/>
            <person name="Liu Z."/>
            <person name="Zhang B."/>
            <person name="Yan Z."/>
            <person name="Sun J."/>
            <person name="Hu S."/>
            <person name="Hu X."/>
        </authorList>
    </citation>
    <scope>NUCLEOTIDE SEQUENCE [LARGE SCALE GENOMIC DNA]</scope>
    <source>
        <strain evidence="2 3">HLK1</strain>
    </source>
</reference>
<dbReference type="Gene3D" id="1.25.40.10">
    <property type="entry name" value="Tetratricopeptide repeat domain"/>
    <property type="match status" value="1"/>
</dbReference>
<keyword evidence="3" id="KW-1185">Reference proteome</keyword>
<organism evidence="2 3">
    <name type="scientific">Phenylobacterium zucineum (strain HLK1)</name>
    <dbReference type="NCBI Taxonomy" id="450851"/>
    <lineage>
        <taxon>Bacteria</taxon>
        <taxon>Pseudomonadati</taxon>
        <taxon>Pseudomonadota</taxon>
        <taxon>Alphaproteobacteria</taxon>
        <taxon>Caulobacterales</taxon>
        <taxon>Caulobacteraceae</taxon>
        <taxon>Phenylobacterium</taxon>
    </lineage>
</organism>
<feature type="repeat" description="TPR" evidence="1">
    <location>
        <begin position="52"/>
        <end position="85"/>
    </location>
</feature>
<keyword evidence="1" id="KW-0802">TPR repeat</keyword>
<dbReference type="Gene3D" id="3.40.50.2000">
    <property type="entry name" value="Glycogen Phosphorylase B"/>
    <property type="match status" value="1"/>
</dbReference>
<evidence type="ECO:0000256" key="1">
    <source>
        <dbReference type="PROSITE-ProRule" id="PRU00339"/>
    </source>
</evidence>
<protein>
    <submittedName>
        <fullName evidence="2">Putative TPR domain protein</fullName>
    </submittedName>
</protein>
<dbReference type="InterPro" id="IPR011990">
    <property type="entry name" value="TPR-like_helical_dom_sf"/>
</dbReference>
<dbReference type="SMART" id="SM00028">
    <property type="entry name" value="TPR"/>
    <property type="match status" value="1"/>
</dbReference>
<dbReference type="PANTHER" id="PTHR44809">
    <property type="match status" value="1"/>
</dbReference>
<name>B4RGY3_PHEZH</name>